<dbReference type="EC" id="5.3.1.13" evidence="8"/>
<feature type="domain" description="SIS" evidence="13">
    <location>
        <begin position="33"/>
        <end position="176"/>
    </location>
</feature>
<reference evidence="14 15" key="1">
    <citation type="submission" date="2016-10" db="EMBL/GenBank/DDBJ databases">
        <authorList>
            <person name="de Groot N.N."/>
        </authorList>
    </citation>
    <scope>NUCLEOTIDE SEQUENCE [LARGE SCALE GENOMIC DNA]</scope>
    <source>
        <strain evidence="14 15">DSM 6059</strain>
    </source>
</reference>
<dbReference type="Gene3D" id="3.40.50.10490">
    <property type="entry name" value="Glucose-6-phosphate isomerase like protein, domain 1"/>
    <property type="match status" value="1"/>
</dbReference>
<feature type="domain" description="CBS" evidence="12">
    <location>
        <begin position="202"/>
        <end position="260"/>
    </location>
</feature>
<evidence type="ECO:0000256" key="7">
    <source>
        <dbReference type="ARBA" id="ARBA00060658"/>
    </source>
</evidence>
<accession>A0A1I1R896</accession>
<evidence type="ECO:0000256" key="6">
    <source>
        <dbReference type="ARBA" id="ARBA00023235"/>
    </source>
</evidence>
<dbReference type="InterPro" id="IPR001347">
    <property type="entry name" value="SIS_dom"/>
</dbReference>
<feature type="site" description="Catalytically relevant" evidence="10">
    <location>
        <position position="103"/>
    </location>
</feature>
<keyword evidence="4" id="KW-0677">Repeat</keyword>
<organism evidence="14 15">
    <name type="scientific">Pseudoalteromonas denitrificans DSM 6059</name>
    <dbReference type="NCBI Taxonomy" id="1123010"/>
    <lineage>
        <taxon>Bacteria</taxon>
        <taxon>Pseudomonadati</taxon>
        <taxon>Pseudomonadota</taxon>
        <taxon>Gammaproteobacteria</taxon>
        <taxon>Alteromonadales</taxon>
        <taxon>Pseudoalteromonadaceae</taxon>
        <taxon>Pseudoalteromonas</taxon>
    </lineage>
</organism>
<dbReference type="GO" id="GO:0097367">
    <property type="term" value="F:carbohydrate derivative binding"/>
    <property type="evidence" value="ECO:0007669"/>
    <property type="project" value="InterPro"/>
</dbReference>
<evidence type="ECO:0000259" key="12">
    <source>
        <dbReference type="PROSITE" id="PS51371"/>
    </source>
</evidence>
<dbReference type="SMART" id="SM00116">
    <property type="entry name" value="CBS"/>
    <property type="match status" value="2"/>
</dbReference>
<comment type="pathway">
    <text evidence="7">Carbohydrate biosynthesis; 3-deoxy-D-manno-octulosonate biosynthesis; 3-deoxy-D-manno-octulosonate from D-ribulose 5-phosphate: step 1/3.</text>
</comment>
<dbReference type="FunFam" id="3.40.50.10490:FF:000011">
    <property type="entry name" value="Arabinose 5-phosphate isomerase"/>
    <property type="match status" value="1"/>
</dbReference>
<dbReference type="Gene3D" id="3.10.580.10">
    <property type="entry name" value="CBS-domain"/>
    <property type="match status" value="1"/>
</dbReference>
<keyword evidence="9" id="KW-0862">Zinc</keyword>
<feature type="domain" description="CBS" evidence="12">
    <location>
        <begin position="269"/>
        <end position="321"/>
    </location>
</feature>
<feature type="site" description="Catalytically relevant" evidence="10">
    <location>
        <position position="144"/>
    </location>
</feature>
<gene>
    <name evidence="14" type="ORF">SAMN02745724_04141</name>
</gene>
<evidence type="ECO:0000313" key="14">
    <source>
        <dbReference type="EMBL" id="SFD30377.1"/>
    </source>
</evidence>
<dbReference type="NCBIfam" id="TIGR00393">
    <property type="entry name" value="kpsF"/>
    <property type="match status" value="1"/>
</dbReference>
<dbReference type="Proteomes" id="UP000198862">
    <property type="component" value="Unassembled WGS sequence"/>
</dbReference>
<dbReference type="PROSITE" id="PS51371">
    <property type="entry name" value="CBS"/>
    <property type="match status" value="2"/>
</dbReference>
<dbReference type="PIRSF" id="PIRSF004692">
    <property type="entry name" value="KdsD_KpsF"/>
    <property type="match status" value="1"/>
</dbReference>
<dbReference type="GO" id="GO:0005975">
    <property type="term" value="P:carbohydrate metabolic process"/>
    <property type="evidence" value="ECO:0007669"/>
    <property type="project" value="InterPro"/>
</dbReference>
<evidence type="ECO:0000259" key="13">
    <source>
        <dbReference type="PROSITE" id="PS51464"/>
    </source>
</evidence>
<evidence type="ECO:0000256" key="1">
    <source>
        <dbReference type="ARBA" id="ARBA00004756"/>
    </source>
</evidence>
<dbReference type="PANTHER" id="PTHR42745">
    <property type="match status" value="1"/>
</dbReference>
<dbReference type="GO" id="GO:1901135">
    <property type="term" value="P:carbohydrate derivative metabolic process"/>
    <property type="evidence" value="ECO:0007669"/>
    <property type="project" value="InterPro"/>
</dbReference>
<keyword evidence="5 11" id="KW-0129">CBS domain</keyword>
<keyword evidence="6 8" id="KW-0413">Isomerase</keyword>
<feature type="site" description="Catalytically relevant" evidence="10">
    <location>
        <position position="185"/>
    </location>
</feature>
<keyword evidence="9" id="KW-0479">Metal-binding</keyword>
<dbReference type="CDD" id="cd05014">
    <property type="entry name" value="SIS_Kpsf"/>
    <property type="match status" value="1"/>
</dbReference>
<dbReference type="InterPro" id="IPR000644">
    <property type="entry name" value="CBS_dom"/>
</dbReference>
<comment type="catalytic activity">
    <reaction evidence="8">
        <text>D-arabinose 5-phosphate = D-ribulose 5-phosphate</text>
        <dbReference type="Rhea" id="RHEA:23104"/>
        <dbReference type="ChEBI" id="CHEBI:57693"/>
        <dbReference type="ChEBI" id="CHEBI:58121"/>
        <dbReference type="EC" id="5.3.1.13"/>
    </reaction>
</comment>
<comment type="similarity">
    <text evidence="2 8">Belongs to the SIS family. GutQ/KpsF subfamily.</text>
</comment>
<evidence type="ECO:0000313" key="15">
    <source>
        <dbReference type="Proteomes" id="UP000198862"/>
    </source>
</evidence>
<dbReference type="InterPro" id="IPR046342">
    <property type="entry name" value="CBS_dom_sf"/>
</dbReference>
<evidence type="ECO:0000256" key="9">
    <source>
        <dbReference type="PIRSR" id="PIRSR004692-2"/>
    </source>
</evidence>
<dbReference type="Pfam" id="PF01380">
    <property type="entry name" value="SIS"/>
    <property type="match status" value="1"/>
</dbReference>
<proteinExistence type="inferred from homology"/>
<dbReference type="SUPFAM" id="SSF53697">
    <property type="entry name" value="SIS domain"/>
    <property type="match status" value="1"/>
</dbReference>
<dbReference type="PANTHER" id="PTHR42745:SF1">
    <property type="entry name" value="ARABINOSE 5-PHOSPHATE ISOMERASE KDSD"/>
    <property type="match status" value="1"/>
</dbReference>
<dbReference type="GO" id="GO:0019146">
    <property type="term" value="F:arabinose-5-phosphate isomerase activity"/>
    <property type="evidence" value="ECO:0007669"/>
    <property type="project" value="UniProtKB-EC"/>
</dbReference>
<evidence type="ECO:0000256" key="3">
    <source>
        <dbReference type="ARBA" id="ARBA00011881"/>
    </source>
</evidence>
<name>A0A1I1R896_9GAMM</name>
<dbReference type="AlphaFoldDB" id="A0A1I1R896"/>
<dbReference type="FunFam" id="3.10.580.10:FF:000007">
    <property type="entry name" value="Arabinose 5-phosphate isomerase"/>
    <property type="match status" value="1"/>
</dbReference>
<feature type="site" description="Catalytically relevant" evidence="10">
    <location>
        <position position="51"/>
    </location>
</feature>
<evidence type="ECO:0000256" key="2">
    <source>
        <dbReference type="ARBA" id="ARBA00008165"/>
    </source>
</evidence>
<evidence type="ECO:0000256" key="5">
    <source>
        <dbReference type="ARBA" id="ARBA00023122"/>
    </source>
</evidence>
<protein>
    <recommendedName>
        <fullName evidence="8">Arabinose 5-phosphate isomerase</fullName>
        <shortName evidence="8">API</shortName>
        <ecNumber evidence="8">5.3.1.13</ecNumber>
    </recommendedName>
</protein>
<dbReference type="PROSITE" id="PS51464">
    <property type="entry name" value="SIS"/>
    <property type="match status" value="1"/>
</dbReference>
<keyword evidence="15" id="KW-1185">Reference proteome</keyword>
<dbReference type="Pfam" id="PF00571">
    <property type="entry name" value="CBS"/>
    <property type="match status" value="2"/>
</dbReference>
<evidence type="ECO:0000256" key="11">
    <source>
        <dbReference type="PROSITE-ProRule" id="PRU00703"/>
    </source>
</evidence>
<dbReference type="STRING" id="1123010.SAMN02745724_04141"/>
<dbReference type="GO" id="GO:0046872">
    <property type="term" value="F:metal ion binding"/>
    <property type="evidence" value="ECO:0007669"/>
    <property type="project" value="UniProtKB-KW"/>
</dbReference>
<dbReference type="InterPro" id="IPR050986">
    <property type="entry name" value="GutQ/KpsF_isomerases"/>
</dbReference>
<dbReference type="CDD" id="cd04604">
    <property type="entry name" value="CBS_pair_SIS_assoc"/>
    <property type="match status" value="1"/>
</dbReference>
<evidence type="ECO:0000256" key="4">
    <source>
        <dbReference type="ARBA" id="ARBA00022737"/>
    </source>
</evidence>
<sequence length="321" mass="34402">MQNFITHAKQVLTIEKQAISQLEQYIDHNFENACQLMFNCQGRIIVIGMGKSGHIGNKIAATLASTGTPAFFVHPGEASHGDLGMVTAQDVVILISNSGETSEVINIIPVLKRIGAKMVSMTGNTKSSLAKLSDVHVCIKVEQEACPLGLAPTASTTATLVMGDAFAVALLEARGFTANDFALSHPGGSLGKRLILTLKDIMHTGTQVPIVKCDDIIKDALLEMSEKGLGMTAIVNAQNQLQGIFTDGDLRRILEQRVDIHNTKISKVMTMECTTVNSNMLAAQALNIMENKRINGLLVVNESNQPIGALNMQDLLKAGVL</sequence>
<evidence type="ECO:0000256" key="10">
    <source>
        <dbReference type="PIRSR" id="PIRSR004692-3"/>
    </source>
</evidence>
<dbReference type="InterPro" id="IPR046348">
    <property type="entry name" value="SIS_dom_sf"/>
</dbReference>
<comment type="pathway">
    <text evidence="1">Bacterial outer membrane biogenesis; lipopolysaccharide biosynthesis.</text>
</comment>
<dbReference type="InterPro" id="IPR035474">
    <property type="entry name" value="SIS_Kpsf"/>
</dbReference>
<feature type="binding site" evidence="9">
    <location>
        <position position="74"/>
    </location>
    <ligand>
        <name>Zn(2+)</name>
        <dbReference type="ChEBI" id="CHEBI:29105"/>
    </ligand>
</feature>
<evidence type="ECO:0000256" key="8">
    <source>
        <dbReference type="PIRNR" id="PIRNR004692"/>
    </source>
</evidence>
<dbReference type="InterPro" id="IPR004800">
    <property type="entry name" value="KdsD/KpsF-type"/>
</dbReference>
<dbReference type="EMBL" id="FOLO01000047">
    <property type="protein sequence ID" value="SFD30377.1"/>
    <property type="molecule type" value="Genomic_DNA"/>
</dbReference>
<comment type="subunit">
    <text evidence="3">Homotetramer.</text>
</comment>